<keyword evidence="2" id="KW-1185">Reference proteome</keyword>
<organism evidence="1 2">
    <name type="scientific">Mycolicibacterium duvalii</name>
    <dbReference type="NCBI Taxonomy" id="39688"/>
    <lineage>
        <taxon>Bacteria</taxon>
        <taxon>Bacillati</taxon>
        <taxon>Actinomycetota</taxon>
        <taxon>Actinomycetes</taxon>
        <taxon>Mycobacteriales</taxon>
        <taxon>Mycobacteriaceae</taxon>
        <taxon>Mycolicibacterium</taxon>
    </lineage>
</organism>
<accession>A0A7I7JU39</accession>
<dbReference type="Gene3D" id="3.40.190.120">
    <property type="entry name" value="Osmoprotection protein (prox), domain 2"/>
    <property type="match status" value="1"/>
</dbReference>
<sequence length="252" mass="26444">MAATADSEAQLVAHLYVAALRYYGHPAHVQTADDPLKQLDSGEATVAPGFTGELLERFDPTATVRAAAQVYRKLLSTLPEGIAAGDYTTAAEDKPAIAVTEQTADAWAGRDLRTFARRCAEVTVGAVSDVRTPARVGTCRVPGGPRFGEASALFAALESAQVQAAWTTTAAPGVPSDVVVLADDHSLIRAENLVPLYRRNELSETQVLALNEIAGVLDTGSLADMRRQVAEGTDPGLVADGWLQAHPLGVGS</sequence>
<dbReference type="SUPFAM" id="SSF53850">
    <property type="entry name" value="Periplasmic binding protein-like II"/>
    <property type="match status" value="1"/>
</dbReference>
<protein>
    <submittedName>
        <fullName evidence="1">ABC transporter substrate-binding protein</fullName>
    </submittedName>
</protein>
<gene>
    <name evidence="1" type="ORF">MDUV_02360</name>
</gene>
<evidence type="ECO:0000313" key="2">
    <source>
        <dbReference type="Proteomes" id="UP000467006"/>
    </source>
</evidence>
<dbReference type="EMBL" id="AP022563">
    <property type="protein sequence ID" value="BBX15376.1"/>
    <property type="molecule type" value="Genomic_DNA"/>
</dbReference>
<dbReference type="Proteomes" id="UP000467006">
    <property type="component" value="Chromosome"/>
</dbReference>
<proteinExistence type="predicted"/>
<dbReference type="KEGG" id="mdu:MDUV_02360"/>
<dbReference type="AlphaFoldDB" id="A0A7I7JU39"/>
<evidence type="ECO:0000313" key="1">
    <source>
        <dbReference type="EMBL" id="BBX15376.1"/>
    </source>
</evidence>
<name>A0A7I7JU39_9MYCO</name>
<reference evidence="1 2" key="1">
    <citation type="journal article" date="2019" name="Emerg. Microbes Infect.">
        <title>Comprehensive subspecies identification of 175 nontuberculous mycobacteria species based on 7547 genomic profiles.</title>
        <authorList>
            <person name="Matsumoto Y."/>
            <person name="Kinjo T."/>
            <person name="Motooka D."/>
            <person name="Nabeya D."/>
            <person name="Jung N."/>
            <person name="Uechi K."/>
            <person name="Horii T."/>
            <person name="Iida T."/>
            <person name="Fujita J."/>
            <person name="Nakamura S."/>
        </authorList>
    </citation>
    <scope>NUCLEOTIDE SEQUENCE [LARGE SCALE GENOMIC DNA]</scope>
    <source>
        <strain evidence="1 2">JCM 6396</strain>
    </source>
</reference>
<dbReference type="Gene3D" id="3.40.190.10">
    <property type="entry name" value="Periplasmic binding protein-like II"/>
    <property type="match status" value="1"/>
</dbReference>